<dbReference type="Gene3D" id="1.10.10.10">
    <property type="entry name" value="Winged helix-like DNA-binding domain superfamily/Winged helix DNA-binding domain"/>
    <property type="match status" value="1"/>
</dbReference>
<organism evidence="1 2">
    <name type="scientific">Skermanella aerolata</name>
    <dbReference type="NCBI Taxonomy" id="393310"/>
    <lineage>
        <taxon>Bacteria</taxon>
        <taxon>Pseudomonadati</taxon>
        <taxon>Pseudomonadota</taxon>
        <taxon>Alphaproteobacteria</taxon>
        <taxon>Rhodospirillales</taxon>
        <taxon>Azospirillaceae</taxon>
        <taxon>Skermanella</taxon>
    </lineage>
</organism>
<accession>A0A512DZK7</accession>
<gene>
    <name evidence="1" type="ORF">SAE02_60640</name>
</gene>
<comment type="caution">
    <text evidence="1">The sequence shown here is derived from an EMBL/GenBank/DDBJ whole genome shotgun (WGS) entry which is preliminary data.</text>
</comment>
<dbReference type="Pfam" id="PF25212">
    <property type="entry name" value="HVO_A0114"/>
    <property type="match status" value="1"/>
</dbReference>
<evidence type="ECO:0008006" key="3">
    <source>
        <dbReference type="Google" id="ProtNLM"/>
    </source>
</evidence>
<dbReference type="SUPFAM" id="SSF46785">
    <property type="entry name" value="Winged helix' DNA-binding domain"/>
    <property type="match status" value="1"/>
</dbReference>
<dbReference type="InterPro" id="IPR036390">
    <property type="entry name" value="WH_DNA-bd_sf"/>
</dbReference>
<keyword evidence="2" id="KW-1185">Reference proteome</keyword>
<dbReference type="EMBL" id="BJYZ01000033">
    <property type="protein sequence ID" value="GEO41916.1"/>
    <property type="molecule type" value="Genomic_DNA"/>
</dbReference>
<dbReference type="AlphaFoldDB" id="A0A512DZK7"/>
<dbReference type="RefSeq" id="WP_044434619.1">
    <property type="nucleotide sequence ID" value="NZ_BJYZ01000033.1"/>
</dbReference>
<dbReference type="InterPro" id="IPR036388">
    <property type="entry name" value="WH-like_DNA-bd_sf"/>
</dbReference>
<reference evidence="1 2" key="1">
    <citation type="submission" date="2019-07" db="EMBL/GenBank/DDBJ databases">
        <title>Whole genome shotgun sequence of Skermanella aerolata NBRC 106429.</title>
        <authorList>
            <person name="Hosoyama A."/>
            <person name="Uohara A."/>
            <person name="Ohji S."/>
            <person name="Ichikawa N."/>
        </authorList>
    </citation>
    <scope>NUCLEOTIDE SEQUENCE [LARGE SCALE GENOMIC DNA]</scope>
    <source>
        <strain evidence="1 2">NBRC 106429</strain>
    </source>
</reference>
<proteinExistence type="predicted"/>
<evidence type="ECO:0000313" key="1">
    <source>
        <dbReference type="EMBL" id="GEO41916.1"/>
    </source>
</evidence>
<evidence type="ECO:0000313" key="2">
    <source>
        <dbReference type="Proteomes" id="UP000321523"/>
    </source>
</evidence>
<name>A0A512DZK7_9PROT</name>
<protein>
    <recommendedName>
        <fullName evidence="3">HTH marR-type domain-containing protein</fullName>
    </recommendedName>
</protein>
<dbReference type="Proteomes" id="UP000321523">
    <property type="component" value="Unassembled WGS sequence"/>
</dbReference>
<sequence length="117" mass="13308">MTEIDMTISVGGSIQDDGAAFVDAWKRAQRGEVFQERHLAFESWTALTRVLTPKRVELLRHVHHHPEPSVAALARALGRPYRRVHDDVEALIAVGLIERNDDVLIAQYERIKTEIVM</sequence>